<dbReference type="Proteomes" id="UP000245934">
    <property type="component" value="Unassembled WGS sequence"/>
</dbReference>
<feature type="compositionally biased region" description="Basic and acidic residues" evidence="2">
    <location>
        <begin position="466"/>
        <end position="485"/>
    </location>
</feature>
<dbReference type="GO" id="GO:0016887">
    <property type="term" value="F:ATP hydrolysis activity"/>
    <property type="evidence" value="ECO:0007669"/>
    <property type="project" value="InterPro"/>
</dbReference>
<feature type="region of interest" description="Disordered" evidence="2">
    <location>
        <begin position="504"/>
        <end position="525"/>
    </location>
</feature>
<comment type="caution">
    <text evidence="4">The sequence shown here is derived from an EMBL/GenBank/DDBJ whole genome shotgun (WGS) entry which is preliminary data.</text>
</comment>
<dbReference type="Pfam" id="PF00437">
    <property type="entry name" value="T2SSE"/>
    <property type="match status" value="1"/>
</dbReference>
<proteinExistence type="inferred from homology"/>
<keyword evidence="5" id="KW-1185">Reference proteome</keyword>
<evidence type="ECO:0000313" key="4">
    <source>
        <dbReference type="EMBL" id="PWR70669.1"/>
    </source>
</evidence>
<dbReference type="PANTHER" id="PTHR30486">
    <property type="entry name" value="TWITCHING MOTILITY PROTEIN PILT"/>
    <property type="match status" value="1"/>
</dbReference>
<comment type="similarity">
    <text evidence="1">Belongs to the GSP E family.</text>
</comment>
<reference evidence="4 5" key="1">
    <citation type="submission" date="2018-05" db="EMBL/GenBank/DDBJ databases">
        <title>Draft genome of Methanospirillum stamsii Pt1.</title>
        <authorList>
            <person name="Dueholm M.S."/>
            <person name="Nielsen P.H."/>
            <person name="Bakmann L.F."/>
            <person name="Otzen D.E."/>
        </authorList>
    </citation>
    <scope>NUCLEOTIDE SEQUENCE [LARGE SCALE GENOMIC DNA]</scope>
    <source>
        <strain evidence="4 5">Pt1</strain>
    </source>
</reference>
<sequence>MIIEPEGGSAMIDHEENYLTGGVTLRASYDLPGIPVQVHIHDTPSGRKYTITEPLFIQDEQDAYEKLILSLKIQLKNPQTYKRFQQNYHDSLQSFITDSSPDVNISSIEKFTYYLTRDMKGFGPLQPYLDDPYIVRLSLQGLHTPAIIEHQQYGLMISGFIPDEQEYYRIIKKAENRSGKKVDPTVLPAVLPLKEGVIQIGPSEDKKSNLLKIDFLRPRTHSEGEKKELQKGSHIISVSSYLNGLAIAKLVTYDDNSCVFLAGFSGFSNSEKKIIQDIKNRLETGKPEKLSGKNFKDRIFSCLGTSHPHVDHSTRQKIVSRIILEKNRELWVRLFLTDPHIHAIVCPGPEKKIRIIHEQYSGPVFTNIELSYDELEKLASFFSRAGKNPKDHMEGSKKFRFKGGLVVSIDQIPEKKHIKITIHSSRTGDVISGPQTDSAQDKEKYVFQDPKTDEILSKVFDLKEQNNKLKDENKNQEEGCPDEKNTGNWKNRFKSLSFRFPQAGLRRRKQKPGPDDNAPTPKEPQVKSVLDVQVPEGLVAEEAYWLVSPHAYVVILKDPAGDRIYRIIEPDLTPRERIVLEETHETLRDVLIYDKPVSKGDLFLDFEEAAKVIKTYDPNISDDRLSVLYYYLKRNLNGYGKIDPLMHDELLEDISCNGHHLPVYVHHRFYSSMPTSVIFDQEELNRFVLKLSQKADKQVSLTSPLLDAALPNGSRAQITYSNVVSTKGSSFTIRKFRTDPMTPITLLGFGTYDPDLLAFLWLALENRKSLIVVGGTASGKTSAMNALSFFIPHNSKIVSLEDTRELQIPHRNWLPVQTRESAAMNERGNINLFDLLKASLRQRPEYIIVGEVRGNEAQTLFQAMNSGHTTISTLHAGNIEEALNRLTNEPINVPPAMFGALDLMVIQTFHYRNGRMIRRCDAVHEIILKEDDKLGWNTLFEYNPVTDGFDRKYNQSKTLETLKYMHNWTEQELLFQLGIRKEFLTRIKNQPRSDPVHLMQLITRLRRMA</sequence>
<feature type="region of interest" description="Disordered" evidence="2">
    <location>
        <begin position="466"/>
        <end position="489"/>
    </location>
</feature>
<evidence type="ECO:0000256" key="2">
    <source>
        <dbReference type="SAM" id="MobiDB-lite"/>
    </source>
</evidence>
<dbReference type="PANTHER" id="PTHR30486:SF6">
    <property type="entry name" value="TYPE IV PILUS RETRACTATION ATPASE PILT"/>
    <property type="match status" value="1"/>
</dbReference>
<dbReference type="InterPro" id="IPR050921">
    <property type="entry name" value="T4SS_GSP_E_ATPase"/>
</dbReference>
<organism evidence="4 5">
    <name type="scientific">Methanospirillum stamsii</name>
    <dbReference type="NCBI Taxonomy" id="1277351"/>
    <lineage>
        <taxon>Archaea</taxon>
        <taxon>Methanobacteriati</taxon>
        <taxon>Methanobacteriota</taxon>
        <taxon>Stenosarchaea group</taxon>
        <taxon>Methanomicrobia</taxon>
        <taxon>Methanomicrobiales</taxon>
        <taxon>Methanospirillaceae</taxon>
        <taxon>Methanospirillum</taxon>
    </lineage>
</organism>
<evidence type="ECO:0000256" key="1">
    <source>
        <dbReference type="ARBA" id="ARBA00006611"/>
    </source>
</evidence>
<dbReference type="SUPFAM" id="SSF52540">
    <property type="entry name" value="P-loop containing nucleoside triphosphate hydrolases"/>
    <property type="match status" value="1"/>
</dbReference>
<name>A0A2V2MTD3_9EURY</name>
<accession>A0A2V2MTD3</accession>
<dbReference type="AlphaFoldDB" id="A0A2V2MTD3"/>
<protein>
    <recommendedName>
        <fullName evidence="3">Bacterial type II secretion system protein E domain-containing protein</fullName>
    </recommendedName>
</protein>
<dbReference type="Gene3D" id="3.30.450.380">
    <property type="match status" value="3"/>
</dbReference>
<dbReference type="EMBL" id="QGMZ01000040">
    <property type="protein sequence ID" value="PWR70669.1"/>
    <property type="molecule type" value="Genomic_DNA"/>
</dbReference>
<gene>
    <name evidence="4" type="ORF">DLD82_15355</name>
</gene>
<dbReference type="InterPro" id="IPR027417">
    <property type="entry name" value="P-loop_NTPase"/>
</dbReference>
<evidence type="ECO:0000313" key="5">
    <source>
        <dbReference type="Proteomes" id="UP000245934"/>
    </source>
</evidence>
<evidence type="ECO:0000259" key="3">
    <source>
        <dbReference type="Pfam" id="PF00437"/>
    </source>
</evidence>
<dbReference type="CDD" id="cd01130">
    <property type="entry name" value="VirB11-like_ATPase"/>
    <property type="match status" value="1"/>
</dbReference>
<dbReference type="Gene3D" id="3.40.50.300">
    <property type="entry name" value="P-loop containing nucleotide triphosphate hydrolases"/>
    <property type="match status" value="1"/>
</dbReference>
<dbReference type="InterPro" id="IPR001482">
    <property type="entry name" value="T2SS/T4SS_dom"/>
</dbReference>
<feature type="domain" description="Bacterial type II secretion system protein E" evidence="3">
    <location>
        <begin position="712"/>
        <end position="888"/>
    </location>
</feature>